<evidence type="ECO:0000313" key="2">
    <source>
        <dbReference type="WBParaSite" id="PSAMB.scaffold47size96026.g992.t1"/>
    </source>
</evidence>
<name>A0A914WTF5_9BILA</name>
<accession>A0A914WTF5</accession>
<organism evidence="1 2">
    <name type="scientific">Plectus sambesii</name>
    <dbReference type="NCBI Taxonomy" id="2011161"/>
    <lineage>
        <taxon>Eukaryota</taxon>
        <taxon>Metazoa</taxon>
        <taxon>Ecdysozoa</taxon>
        <taxon>Nematoda</taxon>
        <taxon>Chromadorea</taxon>
        <taxon>Plectida</taxon>
        <taxon>Plectina</taxon>
        <taxon>Plectoidea</taxon>
        <taxon>Plectidae</taxon>
        <taxon>Plectus</taxon>
    </lineage>
</organism>
<reference evidence="2" key="1">
    <citation type="submission" date="2022-11" db="UniProtKB">
        <authorList>
            <consortium name="WormBaseParasite"/>
        </authorList>
    </citation>
    <scope>IDENTIFICATION</scope>
</reference>
<evidence type="ECO:0000313" key="1">
    <source>
        <dbReference type="Proteomes" id="UP000887566"/>
    </source>
</evidence>
<dbReference type="AlphaFoldDB" id="A0A914WTF5"/>
<sequence>MILDEELHDVDAEFSCSSQEALKECQVKWGIPACRLVGGRDKLTFGVNEGDNGVPVEAFNWNDTFYGDTVLWEYTANSLGFYDDENGNGSSNKVIVDLSGYGFQDVCNHTIRIPGEQSVNAFEKWLIGYNRPMAKQVSQLLRYWKLRVKNFTSVDTMTKDWIVDSLCERTTPQHPEGFLPFYCTTMRGGLYLSNKESDEFYCVVESTDQNSEKVQAYTACFKADLPADCWNELSSYVSLLIYIPTVTSSPPSKHNGESGHHICNSGVALAAGLLVALIF</sequence>
<dbReference type="WBParaSite" id="PSAMB.scaffold47size96026.g992.t1">
    <property type="protein sequence ID" value="PSAMB.scaffold47size96026.g992.t1"/>
    <property type="gene ID" value="PSAMB.scaffold47size96026.g992"/>
</dbReference>
<proteinExistence type="predicted"/>
<dbReference type="Proteomes" id="UP000887566">
    <property type="component" value="Unplaced"/>
</dbReference>
<protein>
    <submittedName>
        <fullName evidence="2">MHC class I antigen</fullName>
    </submittedName>
</protein>
<keyword evidence="1" id="KW-1185">Reference proteome</keyword>